<dbReference type="STRING" id="88036.D8T1X6"/>
<evidence type="ECO:0008006" key="5">
    <source>
        <dbReference type="Google" id="ProtNLM"/>
    </source>
</evidence>
<dbReference type="InParanoid" id="D8T1X6"/>
<feature type="signal peptide" evidence="2">
    <location>
        <begin position="1"/>
        <end position="18"/>
    </location>
</feature>
<comment type="subcellular location">
    <subcellularLocation>
        <location evidence="1">Cell envelope</location>
    </subcellularLocation>
</comment>
<dbReference type="Proteomes" id="UP000001514">
    <property type="component" value="Unassembled WGS sequence"/>
</dbReference>
<dbReference type="InterPro" id="IPR032675">
    <property type="entry name" value="LRR_dom_sf"/>
</dbReference>
<dbReference type="PANTHER" id="PTHR48059">
    <property type="entry name" value="POLYGALACTURONASE INHIBITOR 1"/>
    <property type="match status" value="1"/>
</dbReference>
<dbReference type="InterPro" id="IPR051848">
    <property type="entry name" value="PGIP"/>
</dbReference>
<dbReference type="FunCoup" id="D8T1X6">
    <property type="interactions" value="1674"/>
</dbReference>
<dbReference type="PANTHER" id="PTHR48059:SF30">
    <property type="entry name" value="OS06G0587000 PROTEIN"/>
    <property type="match status" value="1"/>
</dbReference>
<dbReference type="SUPFAM" id="SSF52058">
    <property type="entry name" value="L domain-like"/>
    <property type="match status" value="1"/>
</dbReference>
<keyword evidence="2" id="KW-0732">Signal</keyword>
<dbReference type="KEGG" id="smo:SELMODRAFT_130127"/>
<dbReference type="InterPro" id="IPR001611">
    <property type="entry name" value="Leu-rich_rpt"/>
</dbReference>
<dbReference type="Pfam" id="PF00560">
    <property type="entry name" value="LRR_1"/>
    <property type="match status" value="3"/>
</dbReference>
<protein>
    <recommendedName>
        <fullName evidence="5">Leucine-rich repeat-containing N-terminal plant-type domain-containing protein</fullName>
    </recommendedName>
</protein>
<dbReference type="OMA" id="ESPFTHY"/>
<dbReference type="Gramene" id="EFJ09263">
    <property type="protein sequence ID" value="EFJ09263"/>
    <property type="gene ID" value="SELMODRAFT_130127"/>
</dbReference>
<feature type="chain" id="PRO_5003123228" description="Leucine-rich repeat-containing N-terminal plant-type domain-containing protein" evidence="2">
    <location>
        <begin position="19"/>
        <end position="343"/>
    </location>
</feature>
<dbReference type="HOGENOM" id="CLU_000288_18_22_1"/>
<accession>D8T1X6</accession>
<reference evidence="3 4" key="1">
    <citation type="journal article" date="2011" name="Science">
        <title>The Selaginella genome identifies genetic changes associated with the evolution of vascular plants.</title>
        <authorList>
            <person name="Banks J.A."/>
            <person name="Nishiyama T."/>
            <person name="Hasebe M."/>
            <person name="Bowman J.L."/>
            <person name="Gribskov M."/>
            <person name="dePamphilis C."/>
            <person name="Albert V.A."/>
            <person name="Aono N."/>
            <person name="Aoyama T."/>
            <person name="Ambrose B.A."/>
            <person name="Ashton N.W."/>
            <person name="Axtell M.J."/>
            <person name="Barker E."/>
            <person name="Barker M.S."/>
            <person name="Bennetzen J.L."/>
            <person name="Bonawitz N.D."/>
            <person name="Chapple C."/>
            <person name="Cheng C."/>
            <person name="Correa L.G."/>
            <person name="Dacre M."/>
            <person name="DeBarry J."/>
            <person name="Dreyer I."/>
            <person name="Elias M."/>
            <person name="Engstrom E.M."/>
            <person name="Estelle M."/>
            <person name="Feng L."/>
            <person name="Finet C."/>
            <person name="Floyd S.K."/>
            <person name="Frommer W.B."/>
            <person name="Fujita T."/>
            <person name="Gramzow L."/>
            <person name="Gutensohn M."/>
            <person name="Harholt J."/>
            <person name="Hattori M."/>
            <person name="Heyl A."/>
            <person name="Hirai T."/>
            <person name="Hiwatashi Y."/>
            <person name="Ishikawa M."/>
            <person name="Iwata M."/>
            <person name="Karol K.G."/>
            <person name="Koehler B."/>
            <person name="Kolukisaoglu U."/>
            <person name="Kubo M."/>
            <person name="Kurata T."/>
            <person name="Lalonde S."/>
            <person name="Li K."/>
            <person name="Li Y."/>
            <person name="Litt A."/>
            <person name="Lyons E."/>
            <person name="Manning G."/>
            <person name="Maruyama T."/>
            <person name="Michael T.P."/>
            <person name="Mikami K."/>
            <person name="Miyazaki S."/>
            <person name="Morinaga S."/>
            <person name="Murata T."/>
            <person name="Mueller-Roeber B."/>
            <person name="Nelson D.R."/>
            <person name="Obara M."/>
            <person name="Oguri Y."/>
            <person name="Olmstead R.G."/>
            <person name="Onodera N."/>
            <person name="Petersen B.L."/>
            <person name="Pils B."/>
            <person name="Prigge M."/>
            <person name="Rensing S.A."/>
            <person name="Riano-Pachon D.M."/>
            <person name="Roberts A.W."/>
            <person name="Sato Y."/>
            <person name="Scheller H.V."/>
            <person name="Schulz B."/>
            <person name="Schulz C."/>
            <person name="Shakirov E.V."/>
            <person name="Shibagaki N."/>
            <person name="Shinohara N."/>
            <person name="Shippen D.E."/>
            <person name="Soerensen I."/>
            <person name="Sotooka R."/>
            <person name="Sugimoto N."/>
            <person name="Sugita M."/>
            <person name="Sumikawa N."/>
            <person name="Tanurdzic M."/>
            <person name="Theissen G."/>
            <person name="Ulvskov P."/>
            <person name="Wakazuki S."/>
            <person name="Weng J.K."/>
            <person name="Willats W.W."/>
            <person name="Wipf D."/>
            <person name="Wolf P.G."/>
            <person name="Yang L."/>
            <person name="Zimmer A.D."/>
            <person name="Zhu Q."/>
            <person name="Mitros T."/>
            <person name="Hellsten U."/>
            <person name="Loque D."/>
            <person name="Otillar R."/>
            <person name="Salamov A."/>
            <person name="Schmutz J."/>
            <person name="Shapiro H."/>
            <person name="Lindquist E."/>
            <person name="Lucas S."/>
            <person name="Rokhsar D."/>
            <person name="Grigoriev I.V."/>
        </authorList>
    </citation>
    <scope>NUCLEOTIDE SEQUENCE [LARGE SCALE GENOMIC DNA]</scope>
</reference>
<name>D8T1X6_SELML</name>
<keyword evidence="4" id="KW-1185">Reference proteome</keyword>
<evidence type="ECO:0000313" key="3">
    <source>
        <dbReference type="EMBL" id="EFJ09263.1"/>
    </source>
</evidence>
<gene>
    <name evidence="3" type="ORF">SELMODRAFT_130127</name>
</gene>
<proteinExistence type="predicted"/>
<dbReference type="AlphaFoldDB" id="D8T1X6"/>
<evidence type="ECO:0000256" key="1">
    <source>
        <dbReference type="ARBA" id="ARBA00004196"/>
    </source>
</evidence>
<dbReference type="Gene3D" id="3.80.10.10">
    <property type="entry name" value="Ribonuclease Inhibitor"/>
    <property type="match status" value="3"/>
</dbReference>
<sequence>MGLLGFVLGLWIAILAAAKTVKRDGESILSSCIFVLPIPVKALNELKAAGGWKVMYAWNGEDPCGDGDAALWPGITCSSPNDDGYRVVTELELFQVSIIGTFPIGVTNLLDLRKLDLHGNKLTGPIPPQIGRLEKLVTLNLRWSKLPVEIGQLKKLQNLFLSFNSLRGPIPKDLTYLQELRYVHLHENKLIGRIPPEDVSNNHLMGTIRELLRSEQNRAQEAFPSLRNLYLNNNYLTGGIPAELSYLCNLEHPEANLPDASINFSHAKALFSRRYLDHNALNGRLSSAFYSHPSLKEMYIEGSQFSSSAKPVGIHRTRHHRPTCYSYYRILATMEVSDADFIF</sequence>
<evidence type="ECO:0000313" key="4">
    <source>
        <dbReference type="Proteomes" id="UP000001514"/>
    </source>
</evidence>
<dbReference type="EMBL" id="GL377664">
    <property type="protein sequence ID" value="EFJ09263.1"/>
    <property type="molecule type" value="Genomic_DNA"/>
</dbReference>
<evidence type="ECO:0000256" key="2">
    <source>
        <dbReference type="SAM" id="SignalP"/>
    </source>
</evidence>
<organism evidence="4">
    <name type="scientific">Selaginella moellendorffii</name>
    <name type="common">Spikemoss</name>
    <dbReference type="NCBI Taxonomy" id="88036"/>
    <lineage>
        <taxon>Eukaryota</taxon>
        <taxon>Viridiplantae</taxon>
        <taxon>Streptophyta</taxon>
        <taxon>Embryophyta</taxon>
        <taxon>Tracheophyta</taxon>
        <taxon>Lycopodiopsida</taxon>
        <taxon>Selaginellales</taxon>
        <taxon>Selaginellaceae</taxon>
        <taxon>Selaginella</taxon>
    </lineage>
</organism>
<dbReference type="eggNOG" id="KOG0619">
    <property type="taxonomic scope" value="Eukaryota"/>
</dbReference>